<proteinExistence type="predicted"/>
<dbReference type="STRING" id="1122195.SAMN02745164_00152"/>
<organism evidence="1 2">
    <name type="scientific">Marinitoga hydrogenitolerans (strain DSM 16785 / JCM 12826 / AT1271)</name>
    <dbReference type="NCBI Taxonomy" id="1122195"/>
    <lineage>
        <taxon>Bacteria</taxon>
        <taxon>Thermotogati</taxon>
        <taxon>Thermotogota</taxon>
        <taxon>Thermotogae</taxon>
        <taxon>Petrotogales</taxon>
        <taxon>Petrotogaceae</taxon>
        <taxon>Marinitoga</taxon>
    </lineage>
</organism>
<dbReference type="InterPro" id="IPR021530">
    <property type="entry name" value="AllH-like"/>
</dbReference>
<evidence type="ECO:0000313" key="1">
    <source>
        <dbReference type="EMBL" id="SHE29045.1"/>
    </source>
</evidence>
<dbReference type="Pfam" id="PF11392">
    <property type="entry name" value="AllH"/>
    <property type="match status" value="1"/>
</dbReference>
<protein>
    <recommendedName>
        <fullName evidence="3">DUF2877 domain-containing protein</fullName>
    </recommendedName>
</protein>
<keyword evidence="2" id="KW-1185">Reference proteome</keyword>
<gene>
    <name evidence="1" type="ORF">SAMN02745164_00152</name>
</gene>
<accession>A0A1M4SA69</accession>
<dbReference type="AlphaFoldDB" id="A0A1M4SA69"/>
<name>A0A1M4SA69_MARH1</name>
<reference evidence="1" key="1">
    <citation type="submission" date="2016-11" db="EMBL/GenBank/DDBJ databases">
        <authorList>
            <person name="Varghese N."/>
            <person name="Submissions S."/>
        </authorList>
    </citation>
    <scope>NUCLEOTIDE SEQUENCE [LARGE SCALE GENOMIC DNA]</scope>
    <source>
        <strain evidence="1">DSM 16785</strain>
    </source>
</reference>
<dbReference type="EMBL" id="FQUI01000001">
    <property type="protein sequence ID" value="SHE29045.1"/>
    <property type="molecule type" value="Genomic_DNA"/>
</dbReference>
<comment type="caution">
    <text evidence="1">The sequence shown here is derived from an EMBL/GenBank/DDBJ whole genome shotgun (WGS) entry which is preliminary data.</text>
</comment>
<evidence type="ECO:0008006" key="3">
    <source>
        <dbReference type="Google" id="ProtNLM"/>
    </source>
</evidence>
<dbReference type="OrthoDB" id="4933449at2"/>
<evidence type="ECO:0000313" key="2">
    <source>
        <dbReference type="Proteomes" id="UP000184334"/>
    </source>
</evidence>
<dbReference type="RefSeq" id="WP_072862397.1">
    <property type="nucleotide sequence ID" value="NZ_FQUI01000001.1"/>
</dbReference>
<sequence length="223" mass="25880">MVEIANTVFDKKGYAKSFFKTKHTKYFIFNDDDIFTISTYNNRVGALGMSAPSHFLDFSTLKIENNYLVFDDKFILNDFIIYNPKIDKINFHESYDKIKNRLKDKLDYRIYNKIIDYLRISDFITLIGFGPGLTPLFDDILSGILLLNYFYNKDLDYNAILKAAKTKTNNLSYFQMKYAANGYVPKPVKLYLENFDKAALLNMGNTSGLGWMLGISFFFDLEG</sequence>
<dbReference type="Proteomes" id="UP000184334">
    <property type="component" value="Unassembled WGS sequence"/>
</dbReference>